<dbReference type="GO" id="GO:0009267">
    <property type="term" value="P:cellular response to starvation"/>
    <property type="evidence" value="ECO:0007669"/>
    <property type="project" value="TreeGrafter"/>
</dbReference>
<dbReference type="FunFam" id="3.30.450.190:FF:000002">
    <property type="entry name" value="Ras-related GTP-binding protein A"/>
    <property type="match status" value="1"/>
</dbReference>
<evidence type="ECO:0000256" key="2">
    <source>
        <dbReference type="ARBA" id="ARBA00007756"/>
    </source>
</evidence>
<keyword evidence="4 6" id="KW-0547">Nucleotide-binding</keyword>
<comment type="subunit">
    <text evidence="6">Component of the GSE complex.</text>
</comment>
<keyword evidence="8" id="KW-1185">Reference proteome</keyword>
<evidence type="ECO:0000256" key="1">
    <source>
        <dbReference type="ARBA" id="ARBA00004496"/>
    </source>
</evidence>
<comment type="similarity">
    <text evidence="2 6">Belongs to the GTR/RAG GTP-binding protein family.</text>
</comment>
<protein>
    <recommendedName>
        <fullName evidence="6">GTP-binding protein</fullName>
    </recommendedName>
</protein>
<sequence length="323" mass="37092">MMKQKKVLLMGKSGSGKTSMRSIIFANYIARDTRRLGATIDVEHSQIRFLGNLTLNLWGMSAVLNLTVTLNVNPLIAIDCGGQESFMESYIQQQRDNIFRNVEVLIYVFDVESREHEKDMHYYQSMLENILKSSKDAKIFCLIHKMDLVQEDQREALFKDRESELKRRSLPLHISAFPTSIWDESLYKAWSSIVYALIPSIHELENNLQGLATLCDADEVLLFEKTTFLVIAHATRTSHEDQHRFEKISNIIKQFKLSCGKSQTTFQSMEMRNGKFAAFIDALTSNTYLMVVMSDPSIQSSATILNMHAARKHFENVFEGQRT</sequence>
<dbReference type="RefSeq" id="XP_031023667.1">
    <property type="nucleotide sequence ID" value="XM_031170405.1"/>
</dbReference>
<gene>
    <name evidence="7" type="ORF">SmJEL517_g04477</name>
</gene>
<evidence type="ECO:0000256" key="3">
    <source>
        <dbReference type="ARBA" id="ARBA00022490"/>
    </source>
</evidence>
<dbReference type="OrthoDB" id="10020193at2759"/>
<name>A0A507C080_9FUNG</name>
<dbReference type="AlphaFoldDB" id="A0A507C080"/>
<keyword evidence="3" id="KW-0963">Cytoplasm</keyword>
<dbReference type="PANTHER" id="PTHR11259">
    <property type="entry name" value="RAS-RELATED GTP BINDING RAG/GTR YEAST"/>
    <property type="match status" value="1"/>
</dbReference>
<dbReference type="InterPro" id="IPR006762">
    <property type="entry name" value="Gtr1_RagA"/>
</dbReference>
<accession>A0A507C080</accession>
<reference evidence="7 8" key="1">
    <citation type="journal article" date="2019" name="Sci. Rep.">
        <title>Comparative genomics of chytrid fungi reveal insights into the obligate biotrophic and pathogenic lifestyle of Synchytrium endobioticum.</title>
        <authorList>
            <person name="van de Vossenberg B.T.L.H."/>
            <person name="Warris S."/>
            <person name="Nguyen H.D.T."/>
            <person name="van Gent-Pelzer M.P.E."/>
            <person name="Joly D.L."/>
            <person name="van de Geest H.C."/>
            <person name="Bonants P.J.M."/>
            <person name="Smith D.S."/>
            <person name="Levesque C.A."/>
            <person name="van der Lee T.A.J."/>
        </authorList>
    </citation>
    <scope>NUCLEOTIDE SEQUENCE [LARGE SCALE GENOMIC DNA]</scope>
    <source>
        <strain evidence="7 8">JEL517</strain>
    </source>
</reference>
<dbReference type="GO" id="GO:1904263">
    <property type="term" value="P:positive regulation of TORC1 signaling"/>
    <property type="evidence" value="ECO:0007669"/>
    <property type="project" value="TreeGrafter"/>
</dbReference>
<dbReference type="STRING" id="1806994.A0A507C080"/>
<comment type="function">
    <text evidence="6">GTPase involved in activation of the TORC1 signaling pathway, which promotes growth and represses autophagy in nutrient-rich conditions.</text>
</comment>
<dbReference type="GO" id="GO:0003924">
    <property type="term" value="F:GTPase activity"/>
    <property type="evidence" value="ECO:0007669"/>
    <property type="project" value="UniProtKB-UniRule"/>
</dbReference>
<dbReference type="Pfam" id="PF04670">
    <property type="entry name" value="Gtr1_RagA"/>
    <property type="match status" value="2"/>
</dbReference>
<dbReference type="CDD" id="cd11384">
    <property type="entry name" value="RagA_like"/>
    <property type="match status" value="1"/>
</dbReference>
<dbReference type="InterPro" id="IPR027417">
    <property type="entry name" value="P-loop_NTPase"/>
</dbReference>
<dbReference type="InterPro" id="IPR039397">
    <property type="entry name" value="RagA/B"/>
</dbReference>
<dbReference type="Gene3D" id="3.40.50.300">
    <property type="entry name" value="P-loop containing nucleotide triphosphate hydrolases"/>
    <property type="match status" value="1"/>
</dbReference>
<evidence type="ECO:0000313" key="8">
    <source>
        <dbReference type="Proteomes" id="UP000319731"/>
    </source>
</evidence>
<evidence type="ECO:0000256" key="4">
    <source>
        <dbReference type="ARBA" id="ARBA00022741"/>
    </source>
</evidence>
<dbReference type="GO" id="GO:0005737">
    <property type="term" value="C:cytoplasm"/>
    <property type="evidence" value="ECO:0007669"/>
    <property type="project" value="UniProtKB-SubCell"/>
</dbReference>
<evidence type="ECO:0000256" key="6">
    <source>
        <dbReference type="RuleBase" id="RU367014"/>
    </source>
</evidence>
<dbReference type="Gene3D" id="3.30.450.190">
    <property type="match status" value="1"/>
</dbReference>
<dbReference type="GO" id="GO:0005634">
    <property type="term" value="C:nucleus"/>
    <property type="evidence" value="ECO:0007669"/>
    <property type="project" value="TreeGrafter"/>
</dbReference>
<dbReference type="SUPFAM" id="SSF52540">
    <property type="entry name" value="P-loop containing nucleoside triphosphate hydrolases"/>
    <property type="match status" value="1"/>
</dbReference>
<proteinExistence type="inferred from homology"/>
<dbReference type="PANTHER" id="PTHR11259:SF1">
    <property type="entry name" value="RAS-RELATED GTP-BINDING PROTEIN"/>
    <property type="match status" value="1"/>
</dbReference>
<dbReference type="GO" id="GO:1990131">
    <property type="term" value="C:Gtr1-Gtr2 GTPase complex"/>
    <property type="evidence" value="ECO:0007669"/>
    <property type="project" value="UniProtKB-UniRule"/>
</dbReference>
<dbReference type="GO" id="GO:0010507">
    <property type="term" value="P:negative regulation of autophagy"/>
    <property type="evidence" value="ECO:0007669"/>
    <property type="project" value="TreeGrafter"/>
</dbReference>
<dbReference type="GeneID" id="42005702"/>
<organism evidence="7 8">
    <name type="scientific">Synchytrium microbalum</name>
    <dbReference type="NCBI Taxonomy" id="1806994"/>
    <lineage>
        <taxon>Eukaryota</taxon>
        <taxon>Fungi</taxon>
        <taxon>Fungi incertae sedis</taxon>
        <taxon>Chytridiomycota</taxon>
        <taxon>Chytridiomycota incertae sedis</taxon>
        <taxon>Chytridiomycetes</taxon>
        <taxon>Synchytriales</taxon>
        <taxon>Synchytriaceae</taxon>
        <taxon>Synchytrium</taxon>
    </lineage>
</organism>
<dbReference type="Proteomes" id="UP000319731">
    <property type="component" value="Unassembled WGS sequence"/>
</dbReference>
<evidence type="ECO:0000256" key="5">
    <source>
        <dbReference type="ARBA" id="ARBA00023134"/>
    </source>
</evidence>
<comment type="subcellular location">
    <subcellularLocation>
        <location evidence="1">Cytoplasm</location>
    </subcellularLocation>
</comment>
<dbReference type="GO" id="GO:0005525">
    <property type="term" value="F:GTP binding"/>
    <property type="evidence" value="ECO:0007669"/>
    <property type="project" value="UniProtKB-UniRule"/>
</dbReference>
<evidence type="ECO:0000313" key="7">
    <source>
        <dbReference type="EMBL" id="TPX32459.1"/>
    </source>
</evidence>
<dbReference type="EMBL" id="QEAO01000030">
    <property type="protein sequence ID" value="TPX32459.1"/>
    <property type="molecule type" value="Genomic_DNA"/>
</dbReference>
<keyword evidence="5 6" id="KW-0342">GTP-binding</keyword>
<comment type="caution">
    <text evidence="7">The sequence shown here is derived from an EMBL/GenBank/DDBJ whole genome shotgun (WGS) entry which is preliminary data.</text>
</comment>